<dbReference type="AlphaFoldDB" id="A0A9D1F6V1"/>
<reference evidence="3" key="1">
    <citation type="submission" date="2020-10" db="EMBL/GenBank/DDBJ databases">
        <authorList>
            <person name="Gilroy R."/>
        </authorList>
    </citation>
    <scope>NUCLEOTIDE SEQUENCE</scope>
    <source>
        <strain evidence="3">CHK178-757</strain>
    </source>
</reference>
<feature type="transmembrane region" description="Helical" evidence="1">
    <location>
        <begin position="82"/>
        <end position="100"/>
    </location>
</feature>
<protein>
    <submittedName>
        <fullName evidence="3">VanZ family protein</fullName>
    </submittedName>
</protein>
<organism evidence="3 4">
    <name type="scientific">Candidatus Scybalocola faecigallinarum</name>
    <dbReference type="NCBI Taxonomy" id="2840941"/>
    <lineage>
        <taxon>Bacteria</taxon>
        <taxon>Bacillati</taxon>
        <taxon>Bacillota</taxon>
        <taxon>Clostridia</taxon>
        <taxon>Lachnospirales</taxon>
        <taxon>Lachnospiraceae</taxon>
        <taxon>Lachnospiraceae incertae sedis</taxon>
        <taxon>Candidatus Scybalocola (ex Gilroy et al. 2021)</taxon>
    </lineage>
</organism>
<feature type="transmembrane region" description="Helical" evidence="1">
    <location>
        <begin position="144"/>
        <end position="164"/>
    </location>
</feature>
<feature type="transmembrane region" description="Helical" evidence="1">
    <location>
        <begin position="105"/>
        <end position="124"/>
    </location>
</feature>
<sequence length="174" mass="19991">MPMKSFLRFLLKPLAFVPALVMIFIIFNFSQQPGDVSAGLSLKISRKIVVTTNEVLDRHWDEAQITHYTERIHYYVRKAGHVTEYFILAITITLPLYVVFGLRHVVLFVISCLICILLACFDEYHQTFIYGRTGTPKDVLIDSIGIFSGVLVSEVFCFAGRKTIFAPLEKKRRR</sequence>
<evidence type="ECO:0000259" key="2">
    <source>
        <dbReference type="Pfam" id="PF04892"/>
    </source>
</evidence>
<dbReference type="InterPro" id="IPR006976">
    <property type="entry name" value="VanZ-like"/>
</dbReference>
<name>A0A9D1F6V1_9FIRM</name>
<feature type="transmembrane region" description="Helical" evidence="1">
    <location>
        <begin position="9"/>
        <end position="29"/>
    </location>
</feature>
<keyword evidence="1" id="KW-0472">Membrane</keyword>
<comment type="caution">
    <text evidence="3">The sequence shown here is derived from an EMBL/GenBank/DDBJ whole genome shotgun (WGS) entry which is preliminary data.</text>
</comment>
<dbReference type="EMBL" id="DVIT01000059">
    <property type="protein sequence ID" value="HIS48641.1"/>
    <property type="molecule type" value="Genomic_DNA"/>
</dbReference>
<feature type="domain" description="VanZ-like" evidence="2">
    <location>
        <begin position="18"/>
        <end position="154"/>
    </location>
</feature>
<proteinExistence type="predicted"/>
<gene>
    <name evidence="3" type="ORF">IAB46_14020</name>
</gene>
<reference evidence="3" key="2">
    <citation type="journal article" date="2021" name="PeerJ">
        <title>Extensive microbial diversity within the chicken gut microbiome revealed by metagenomics and culture.</title>
        <authorList>
            <person name="Gilroy R."/>
            <person name="Ravi A."/>
            <person name="Getino M."/>
            <person name="Pursley I."/>
            <person name="Horton D.L."/>
            <person name="Alikhan N.F."/>
            <person name="Baker D."/>
            <person name="Gharbi K."/>
            <person name="Hall N."/>
            <person name="Watson M."/>
            <person name="Adriaenssens E.M."/>
            <person name="Foster-Nyarko E."/>
            <person name="Jarju S."/>
            <person name="Secka A."/>
            <person name="Antonio M."/>
            <person name="Oren A."/>
            <person name="Chaudhuri R.R."/>
            <person name="La Ragione R."/>
            <person name="Hildebrand F."/>
            <person name="Pallen M.J."/>
        </authorList>
    </citation>
    <scope>NUCLEOTIDE SEQUENCE</scope>
    <source>
        <strain evidence="3">CHK178-757</strain>
    </source>
</reference>
<keyword evidence="1" id="KW-0812">Transmembrane</keyword>
<accession>A0A9D1F6V1</accession>
<keyword evidence="1" id="KW-1133">Transmembrane helix</keyword>
<dbReference type="Pfam" id="PF04892">
    <property type="entry name" value="VanZ"/>
    <property type="match status" value="1"/>
</dbReference>
<dbReference type="Proteomes" id="UP000823927">
    <property type="component" value="Unassembled WGS sequence"/>
</dbReference>
<evidence type="ECO:0000313" key="4">
    <source>
        <dbReference type="Proteomes" id="UP000823927"/>
    </source>
</evidence>
<evidence type="ECO:0000313" key="3">
    <source>
        <dbReference type="EMBL" id="HIS48641.1"/>
    </source>
</evidence>
<dbReference type="NCBIfam" id="NF037970">
    <property type="entry name" value="vanZ_1"/>
    <property type="match status" value="1"/>
</dbReference>
<evidence type="ECO:0000256" key="1">
    <source>
        <dbReference type="SAM" id="Phobius"/>
    </source>
</evidence>